<evidence type="ECO:0000313" key="8">
    <source>
        <dbReference type="EMBL" id="QGU95201.1"/>
    </source>
</evidence>
<evidence type="ECO:0000256" key="6">
    <source>
        <dbReference type="SAM" id="Phobius"/>
    </source>
</evidence>
<evidence type="ECO:0000256" key="3">
    <source>
        <dbReference type="ARBA" id="ARBA00022692"/>
    </source>
</evidence>
<keyword evidence="3 6" id="KW-0812">Transmembrane</keyword>
<evidence type="ECO:0000256" key="2">
    <source>
        <dbReference type="ARBA" id="ARBA00022475"/>
    </source>
</evidence>
<dbReference type="InterPro" id="IPR025199">
    <property type="entry name" value="FtsK_4TM"/>
</dbReference>
<reference evidence="8 9" key="1">
    <citation type="submission" date="2019-12" db="EMBL/GenBank/DDBJ databases">
        <title>Genome sequenceing of Clostridium bovifaecis.</title>
        <authorList>
            <person name="Yao Y."/>
        </authorList>
    </citation>
    <scope>NUCLEOTIDE SEQUENCE [LARGE SCALE GENOMIC DNA]</scope>
    <source>
        <strain evidence="8 9">BXX</strain>
    </source>
</reference>
<evidence type="ECO:0000259" key="7">
    <source>
        <dbReference type="Pfam" id="PF13491"/>
    </source>
</evidence>
<name>A0A6I6EY29_9CLOT</name>
<dbReference type="EMBL" id="CP046522">
    <property type="protein sequence ID" value="QGU95201.1"/>
    <property type="molecule type" value="Genomic_DNA"/>
</dbReference>
<gene>
    <name evidence="8" type="ORF">GOM49_08945</name>
</gene>
<keyword evidence="2" id="KW-1003">Cell membrane</keyword>
<dbReference type="AlphaFoldDB" id="A0A6I6EY29"/>
<protein>
    <recommendedName>
        <fullName evidence="7">DNA translocase FtsK 4TM region domain-containing protein</fullName>
    </recommendedName>
</protein>
<feature type="domain" description="DNA translocase FtsK 4TM region" evidence="7">
    <location>
        <begin position="34"/>
        <end position="155"/>
    </location>
</feature>
<dbReference type="GO" id="GO:0005886">
    <property type="term" value="C:plasma membrane"/>
    <property type="evidence" value="ECO:0007669"/>
    <property type="project" value="UniProtKB-SubCell"/>
</dbReference>
<keyword evidence="9" id="KW-1185">Reference proteome</keyword>
<proteinExistence type="predicted"/>
<evidence type="ECO:0000256" key="1">
    <source>
        <dbReference type="ARBA" id="ARBA00004651"/>
    </source>
</evidence>
<feature type="transmembrane region" description="Helical" evidence="6">
    <location>
        <begin position="139"/>
        <end position="158"/>
    </location>
</feature>
<organism evidence="8 9">
    <name type="scientific">Clostridium bovifaecis</name>
    <dbReference type="NCBI Taxonomy" id="2184719"/>
    <lineage>
        <taxon>Bacteria</taxon>
        <taxon>Bacillati</taxon>
        <taxon>Bacillota</taxon>
        <taxon>Clostridia</taxon>
        <taxon>Eubacteriales</taxon>
        <taxon>Clostridiaceae</taxon>
        <taxon>Clostridium</taxon>
    </lineage>
</organism>
<sequence>MGKKNTSDKSKTSNDIKGIIFITTGILIILSVFVTNSSGLIGKTVKKLLLSLLGMGAYFFPLLLIFVGVSFIVKNGKIIFNTRFYGIVILLVNSLLFIQMLYIDQYYTKGNLILGIHKIYDEISPMHGGILSYLIDIPLYNLFGSIGAYIIFIAIYIYL</sequence>
<dbReference type="Proteomes" id="UP000422764">
    <property type="component" value="Chromosome"/>
</dbReference>
<evidence type="ECO:0000313" key="9">
    <source>
        <dbReference type="Proteomes" id="UP000422764"/>
    </source>
</evidence>
<dbReference type="Pfam" id="PF13491">
    <property type="entry name" value="FtsK_4TM"/>
    <property type="match status" value="1"/>
</dbReference>
<keyword evidence="4 6" id="KW-1133">Transmembrane helix</keyword>
<feature type="transmembrane region" description="Helical" evidence="6">
    <location>
        <begin position="20"/>
        <end position="42"/>
    </location>
</feature>
<keyword evidence="5 6" id="KW-0472">Membrane</keyword>
<evidence type="ECO:0000256" key="4">
    <source>
        <dbReference type="ARBA" id="ARBA00022989"/>
    </source>
</evidence>
<feature type="transmembrane region" description="Helical" evidence="6">
    <location>
        <begin position="48"/>
        <end position="72"/>
    </location>
</feature>
<accession>A0A6I6EY29</accession>
<evidence type="ECO:0000256" key="5">
    <source>
        <dbReference type="ARBA" id="ARBA00023136"/>
    </source>
</evidence>
<feature type="transmembrane region" description="Helical" evidence="6">
    <location>
        <begin position="84"/>
        <end position="103"/>
    </location>
</feature>
<comment type="subcellular location">
    <subcellularLocation>
        <location evidence="1">Cell membrane</location>
        <topology evidence="1">Multi-pass membrane protein</topology>
    </subcellularLocation>
</comment>